<protein>
    <submittedName>
        <fullName evidence="1">Uncharacterized protein</fullName>
    </submittedName>
</protein>
<accession>A0A1D1UMT0</accession>
<evidence type="ECO:0000313" key="1">
    <source>
        <dbReference type="EMBL" id="GAU91014.1"/>
    </source>
</evidence>
<name>A0A1D1UMT0_RAMVA</name>
<dbReference type="EMBL" id="BDGG01000001">
    <property type="protein sequence ID" value="GAU91014.1"/>
    <property type="molecule type" value="Genomic_DNA"/>
</dbReference>
<dbReference type="AlphaFoldDB" id="A0A1D1UMT0"/>
<proteinExistence type="predicted"/>
<sequence length="73" mass="8576">MDKVNVVDASRLQRHTSFHMEDSAKGEREGRWRSELVGDRSLSAGKMQVNFYGKTALYNRTDRYYTLHLLREP</sequence>
<gene>
    <name evidence="1" type="primary">RvY_03352-1</name>
    <name evidence="1" type="synonym">RvY_03352.1</name>
    <name evidence="1" type="ORF">RvY_03352</name>
</gene>
<organism evidence="1 2">
    <name type="scientific">Ramazzottius varieornatus</name>
    <name type="common">Water bear</name>
    <name type="synonym">Tardigrade</name>
    <dbReference type="NCBI Taxonomy" id="947166"/>
    <lineage>
        <taxon>Eukaryota</taxon>
        <taxon>Metazoa</taxon>
        <taxon>Ecdysozoa</taxon>
        <taxon>Tardigrada</taxon>
        <taxon>Eutardigrada</taxon>
        <taxon>Parachela</taxon>
        <taxon>Hypsibioidea</taxon>
        <taxon>Ramazzottiidae</taxon>
        <taxon>Ramazzottius</taxon>
    </lineage>
</organism>
<reference evidence="1 2" key="1">
    <citation type="journal article" date="2016" name="Nat. Commun.">
        <title>Extremotolerant tardigrade genome and improved radiotolerance of human cultured cells by tardigrade-unique protein.</title>
        <authorList>
            <person name="Hashimoto T."/>
            <person name="Horikawa D.D."/>
            <person name="Saito Y."/>
            <person name="Kuwahara H."/>
            <person name="Kozuka-Hata H."/>
            <person name="Shin-I T."/>
            <person name="Minakuchi Y."/>
            <person name="Ohishi K."/>
            <person name="Motoyama A."/>
            <person name="Aizu T."/>
            <person name="Enomoto A."/>
            <person name="Kondo K."/>
            <person name="Tanaka S."/>
            <person name="Hara Y."/>
            <person name="Koshikawa S."/>
            <person name="Sagara H."/>
            <person name="Miura T."/>
            <person name="Yokobori S."/>
            <person name="Miyagawa K."/>
            <person name="Suzuki Y."/>
            <person name="Kubo T."/>
            <person name="Oyama M."/>
            <person name="Kohara Y."/>
            <person name="Fujiyama A."/>
            <person name="Arakawa K."/>
            <person name="Katayama T."/>
            <person name="Toyoda A."/>
            <person name="Kunieda T."/>
        </authorList>
    </citation>
    <scope>NUCLEOTIDE SEQUENCE [LARGE SCALE GENOMIC DNA]</scope>
    <source>
        <strain evidence="1 2">YOKOZUNA-1</strain>
    </source>
</reference>
<evidence type="ECO:0000313" key="2">
    <source>
        <dbReference type="Proteomes" id="UP000186922"/>
    </source>
</evidence>
<comment type="caution">
    <text evidence="1">The sequence shown here is derived from an EMBL/GenBank/DDBJ whole genome shotgun (WGS) entry which is preliminary data.</text>
</comment>
<keyword evidence="2" id="KW-1185">Reference proteome</keyword>
<dbReference type="Proteomes" id="UP000186922">
    <property type="component" value="Unassembled WGS sequence"/>
</dbReference>